<feature type="domain" description="GGDEF" evidence="3">
    <location>
        <begin position="206"/>
        <end position="335"/>
    </location>
</feature>
<gene>
    <name evidence="4" type="ORF">CH92_11650</name>
</gene>
<dbReference type="PROSITE" id="PS50887">
    <property type="entry name" value="GGDEF"/>
    <property type="match status" value="1"/>
</dbReference>
<accession>W8RGK3</accession>
<dbReference type="EC" id="2.7.7.65" evidence="1"/>
<dbReference type="SUPFAM" id="SSF55073">
    <property type="entry name" value="Nucleotide cyclase"/>
    <property type="match status" value="1"/>
</dbReference>
<evidence type="ECO:0000256" key="2">
    <source>
        <dbReference type="ARBA" id="ARBA00034247"/>
    </source>
</evidence>
<dbReference type="InterPro" id="IPR029787">
    <property type="entry name" value="Nucleotide_cyclase"/>
</dbReference>
<evidence type="ECO:0000256" key="1">
    <source>
        <dbReference type="ARBA" id="ARBA00012528"/>
    </source>
</evidence>
<dbReference type="Pfam" id="PF00990">
    <property type="entry name" value="GGDEF"/>
    <property type="match status" value="1"/>
</dbReference>
<dbReference type="PATRIC" id="fig|316.77.peg.2336"/>
<dbReference type="SMART" id="SM00267">
    <property type="entry name" value="GGDEF"/>
    <property type="match status" value="1"/>
</dbReference>
<dbReference type="Gene3D" id="3.30.70.270">
    <property type="match status" value="1"/>
</dbReference>
<organism evidence="4 5">
    <name type="scientific">Stutzerimonas stutzeri</name>
    <name type="common">Pseudomonas stutzeri</name>
    <dbReference type="NCBI Taxonomy" id="316"/>
    <lineage>
        <taxon>Bacteria</taxon>
        <taxon>Pseudomonadati</taxon>
        <taxon>Pseudomonadota</taxon>
        <taxon>Gammaproteobacteria</taxon>
        <taxon>Pseudomonadales</taxon>
        <taxon>Pseudomonadaceae</taxon>
        <taxon>Stutzerimonas</taxon>
    </lineage>
</organism>
<name>W8RGK3_STUST</name>
<evidence type="ECO:0000313" key="4">
    <source>
        <dbReference type="EMBL" id="AHL77652.1"/>
    </source>
</evidence>
<reference evidence="4 5" key="2">
    <citation type="submission" date="2014-03" db="EMBL/GenBank/DDBJ databases">
        <authorList>
            <person name="Baltrus D."/>
            <person name="Dougherty K."/>
        </authorList>
    </citation>
    <scope>NUCLEOTIDE SEQUENCE</scope>
    <source>
        <strain evidence="4 5">28a24</strain>
    </source>
</reference>
<dbReference type="InterPro" id="IPR050469">
    <property type="entry name" value="Diguanylate_Cyclase"/>
</dbReference>
<dbReference type="PANTHER" id="PTHR45138:SF9">
    <property type="entry name" value="DIGUANYLATE CYCLASE DGCM-RELATED"/>
    <property type="match status" value="1"/>
</dbReference>
<sequence>MFSSVCIEGSPLHLSSFEIVETSVDCYLDTLCDLARRLLSVDTVLLSIFGDELEGLAAGMTLKGVGDNDRIARWLRSELKDGALVIADGAVDDRLANSPFTAPGHSVRFFAGQPLIVAGRRIGAFCLLDSKARSPDALSIDHLQQWVHLAEGYIRVSSQKAQIAELREALRHEQRRAMIDPLTGAWNRLGLTRLFDVIRSNLPKNHEVAIAYCDLDNFKRINERYGHATGDEALKLTAQAMTSVLREGDILCRLGGEEFVVLAPVRSESEITSIAESLRSAVCSASVSFPSRLSISIGTSVLSAGEMLREGLHRADVALLLAKAAGKNRVIAAAT</sequence>
<dbReference type="InterPro" id="IPR000160">
    <property type="entry name" value="GGDEF_dom"/>
</dbReference>
<dbReference type="NCBIfam" id="TIGR00254">
    <property type="entry name" value="GGDEF"/>
    <property type="match status" value="1"/>
</dbReference>
<evidence type="ECO:0000313" key="5">
    <source>
        <dbReference type="Proteomes" id="UP000019522"/>
    </source>
</evidence>
<dbReference type="CDD" id="cd01949">
    <property type="entry name" value="GGDEF"/>
    <property type="match status" value="1"/>
</dbReference>
<proteinExistence type="predicted"/>
<dbReference type="Pfam" id="PF01590">
    <property type="entry name" value="GAF"/>
    <property type="match status" value="1"/>
</dbReference>
<comment type="catalytic activity">
    <reaction evidence="2">
        <text>2 GTP = 3',3'-c-di-GMP + 2 diphosphate</text>
        <dbReference type="Rhea" id="RHEA:24898"/>
        <dbReference type="ChEBI" id="CHEBI:33019"/>
        <dbReference type="ChEBI" id="CHEBI:37565"/>
        <dbReference type="ChEBI" id="CHEBI:58805"/>
        <dbReference type="EC" id="2.7.7.65"/>
    </reaction>
</comment>
<protein>
    <recommendedName>
        <fullName evidence="1">diguanylate cyclase</fullName>
        <ecNumber evidence="1">2.7.7.65</ecNumber>
    </recommendedName>
</protein>
<dbReference type="AlphaFoldDB" id="W8RGK3"/>
<dbReference type="Proteomes" id="UP000019522">
    <property type="component" value="Chromosome"/>
</dbReference>
<dbReference type="KEGG" id="pstt:CH92_11650"/>
<reference evidence="5" key="1">
    <citation type="journal article" date="2014" name="Genome Announc.">
        <title>Complete Genome Sequence of the Highly Transformable Pseudomonas stutzeri Strain 28a24.</title>
        <authorList>
            <person name="Smith B.A."/>
            <person name="Dougherty K.M."/>
            <person name="Baltrus D.A."/>
        </authorList>
    </citation>
    <scope>NUCLEOTIDE SEQUENCE [LARGE SCALE GENOMIC DNA]</scope>
    <source>
        <strain evidence="5">28a24</strain>
    </source>
</reference>
<dbReference type="InterPro" id="IPR003018">
    <property type="entry name" value="GAF"/>
</dbReference>
<dbReference type="SUPFAM" id="SSF55781">
    <property type="entry name" value="GAF domain-like"/>
    <property type="match status" value="1"/>
</dbReference>
<dbReference type="GO" id="GO:0052621">
    <property type="term" value="F:diguanylate cyclase activity"/>
    <property type="evidence" value="ECO:0007669"/>
    <property type="project" value="UniProtKB-EC"/>
</dbReference>
<dbReference type="InterPro" id="IPR043128">
    <property type="entry name" value="Rev_trsase/Diguanyl_cyclase"/>
</dbReference>
<dbReference type="PANTHER" id="PTHR45138">
    <property type="entry name" value="REGULATORY COMPONENTS OF SENSORY TRANSDUCTION SYSTEM"/>
    <property type="match status" value="1"/>
</dbReference>
<dbReference type="EMBL" id="CP007441">
    <property type="protein sequence ID" value="AHL77652.1"/>
    <property type="molecule type" value="Genomic_DNA"/>
</dbReference>
<evidence type="ECO:0000259" key="3">
    <source>
        <dbReference type="PROSITE" id="PS50887"/>
    </source>
</evidence>